<dbReference type="InterPro" id="IPR024508">
    <property type="entry name" value="DUF3226"/>
</dbReference>
<protein>
    <submittedName>
        <fullName evidence="1">Uncharacterized protein</fullName>
    </submittedName>
</protein>
<dbReference type="SUPFAM" id="SSF160945">
    <property type="entry name" value="PH0156-like"/>
    <property type="match status" value="1"/>
</dbReference>
<organism evidence="1 2">
    <name type="scientific">Leptolyngbya cf. ectocarpi LEGE 11479</name>
    <dbReference type="NCBI Taxonomy" id="1828722"/>
    <lineage>
        <taxon>Bacteria</taxon>
        <taxon>Bacillati</taxon>
        <taxon>Cyanobacteriota</taxon>
        <taxon>Cyanophyceae</taxon>
        <taxon>Leptolyngbyales</taxon>
        <taxon>Leptolyngbyaceae</taxon>
        <taxon>Leptolyngbya group</taxon>
        <taxon>Leptolyngbya</taxon>
    </lineage>
</organism>
<keyword evidence="2" id="KW-1185">Reference proteome</keyword>
<dbReference type="AlphaFoldDB" id="A0A928ZUA0"/>
<dbReference type="Proteomes" id="UP000615026">
    <property type="component" value="Unassembled WGS sequence"/>
</dbReference>
<dbReference type="EMBL" id="JADEXP010000103">
    <property type="protein sequence ID" value="MBE9067563.1"/>
    <property type="molecule type" value="Genomic_DNA"/>
</dbReference>
<dbReference type="Pfam" id="PF11536">
    <property type="entry name" value="DUF3226"/>
    <property type="match status" value="1"/>
</dbReference>
<reference evidence="1" key="1">
    <citation type="submission" date="2020-10" db="EMBL/GenBank/DDBJ databases">
        <authorList>
            <person name="Castelo-Branco R."/>
            <person name="Eusebio N."/>
            <person name="Adriana R."/>
            <person name="Vieira A."/>
            <person name="Brugerolle De Fraissinette N."/>
            <person name="Rezende De Castro R."/>
            <person name="Schneider M.P."/>
            <person name="Vasconcelos V."/>
            <person name="Leao P.N."/>
        </authorList>
    </citation>
    <scope>NUCLEOTIDE SEQUENCE</scope>
    <source>
        <strain evidence="1">LEGE 11479</strain>
    </source>
</reference>
<sequence length="208" mass="22773">MSILEGNQPDEICKTKQLIVEGTDDKVFFEHLLGHLNLSDTFQVQAFGGVPKLKPWLKGFVRSPDFSDVEALGIVRDADNSSMAAFDSVCGAITNAALMPPREPFLLQDGEPRINVCILPGPSAQSGMLENLCLSMVEGDPAMTCITAYLDCLQQLSLPLRNPAKAKLQAFLASREKPVIGLVGATYKGYWNWEHPAIIPIIDFLRSL</sequence>
<name>A0A928ZUA0_LEPEC</name>
<evidence type="ECO:0000313" key="1">
    <source>
        <dbReference type="EMBL" id="MBE9067563.1"/>
    </source>
</evidence>
<gene>
    <name evidence="1" type="ORF">IQ260_12925</name>
</gene>
<accession>A0A928ZUA0</accession>
<dbReference type="RefSeq" id="WP_193993524.1">
    <property type="nucleotide sequence ID" value="NZ_JADEXP010000103.1"/>
</dbReference>
<proteinExistence type="predicted"/>
<comment type="caution">
    <text evidence="1">The sequence shown here is derived from an EMBL/GenBank/DDBJ whole genome shotgun (WGS) entry which is preliminary data.</text>
</comment>
<evidence type="ECO:0000313" key="2">
    <source>
        <dbReference type="Proteomes" id="UP000615026"/>
    </source>
</evidence>